<feature type="transmembrane region" description="Helical" evidence="5">
    <location>
        <begin position="244"/>
        <end position="269"/>
    </location>
</feature>
<gene>
    <name evidence="7" type="ORF">MPNT_40101</name>
</gene>
<dbReference type="InterPro" id="IPR050367">
    <property type="entry name" value="APC_superfamily"/>
</dbReference>
<keyword evidence="2 5" id="KW-0812">Transmembrane</keyword>
<comment type="caution">
    <text evidence="7">The sequence shown here is derived from an EMBL/GenBank/DDBJ whole genome shotgun (WGS) entry which is preliminary data.</text>
</comment>
<feature type="transmembrane region" description="Helical" evidence="5">
    <location>
        <begin position="210"/>
        <end position="232"/>
    </location>
</feature>
<evidence type="ECO:0000256" key="3">
    <source>
        <dbReference type="ARBA" id="ARBA00022989"/>
    </source>
</evidence>
<reference evidence="7" key="1">
    <citation type="submission" date="2021-02" db="EMBL/GenBank/DDBJ databases">
        <authorList>
            <person name="Cremers G."/>
            <person name="Picone N."/>
        </authorList>
    </citation>
    <scope>NUCLEOTIDE SEQUENCE</scope>
    <source>
        <strain evidence="7">PQ17</strain>
    </source>
</reference>
<keyword evidence="8" id="KW-1185">Reference proteome</keyword>
<name>A0A8J2BRC0_9BACT</name>
<feature type="transmembrane region" description="Helical" evidence="5">
    <location>
        <begin position="406"/>
        <end position="425"/>
    </location>
</feature>
<dbReference type="GO" id="GO:0055085">
    <property type="term" value="P:transmembrane transport"/>
    <property type="evidence" value="ECO:0007669"/>
    <property type="project" value="InterPro"/>
</dbReference>
<evidence type="ECO:0000313" key="7">
    <source>
        <dbReference type="EMBL" id="CAF0700993.1"/>
    </source>
</evidence>
<feature type="transmembrane region" description="Helical" evidence="5">
    <location>
        <begin position="57"/>
        <end position="78"/>
    </location>
</feature>
<dbReference type="PANTHER" id="PTHR42770:SF7">
    <property type="entry name" value="MEMBRANE PROTEIN"/>
    <property type="match status" value="1"/>
</dbReference>
<feature type="transmembrane region" description="Helical" evidence="5">
    <location>
        <begin position="371"/>
        <end position="394"/>
    </location>
</feature>
<dbReference type="PIRSF" id="PIRSF006060">
    <property type="entry name" value="AA_transporter"/>
    <property type="match status" value="1"/>
</dbReference>
<evidence type="ECO:0000256" key="2">
    <source>
        <dbReference type="ARBA" id="ARBA00022692"/>
    </source>
</evidence>
<accession>A0A8J2BRC0</accession>
<comment type="subcellular location">
    <subcellularLocation>
        <location evidence="1">Membrane</location>
        <topology evidence="1">Multi-pass membrane protein</topology>
    </subcellularLocation>
</comment>
<feature type="transmembrane region" description="Helical" evidence="5">
    <location>
        <begin position="143"/>
        <end position="159"/>
    </location>
</feature>
<feature type="transmembrane region" description="Helical" evidence="5">
    <location>
        <begin position="289"/>
        <end position="313"/>
    </location>
</feature>
<feature type="transmembrane region" description="Helical" evidence="5">
    <location>
        <begin position="346"/>
        <end position="365"/>
    </location>
</feature>
<keyword evidence="3 5" id="KW-1133">Transmembrane helix</keyword>
<dbReference type="GO" id="GO:0016020">
    <property type="term" value="C:membrane"/>
    <property type="evidence" value="ECO:0007669"/>
    <property type="project" value="UniProtKB-SubCell"/>
</dbReference>
<evidence type="ECO:0000259" key="6">
    <source>
        <dbReference type="Pfam" id="PF00324"/>
    </source>
</evidence>
<evidence type="ECO:0000256" key="5">
    <source>
        <dbReference type="SAM" id="Phobius"/>
    </source>
</evidence>
<evidence type="ECO:0000256" key="4">
    <source>
        <dbReference type="ARBA" id="ARBA00023136"/>
    </source>
</evidence>
<dbReference type="EMBL" id="CAJNOB010000034">
    <property type="protein sequence ID" value="CAF0700993.1"/>
    <property type="molecule type" value="Genomic_DNA"/>
</dbReference>
<evidence type="ECO:0000313" key="8">
    <source>
        <dbReference type="Proteomes" id="UP000663859"/>
    </source>
</evidence>
<feature type="transmembrane region" description="Helical" evidence="5">
    <location>
        <begin position="99"/>
        <end position="123"/>
    </location>
</feature>
<evidence type="ECO:0000256" key="1">
    <source>
        <dbReference type="ARBA" id="ARBA00004141"/>
    </source>
</evidence>
<dbReference type="Proteomes" id="UP000663859">
    <property type="component" value="Unassembled WGS sequence"/>
</dbReference>
<dbReference type="Pfam" id="PF00324">
    <property type="entry name" value="AA_permease"/>
    <property type="match status" value="1"/>
</dbReference>
<feature type="transmembrane region" description="Helical" evidence="5">
    <location>
        <begin position="171"/>
        <end position="190"/>
    </location>
</feature>
<feature type="domain" description="Amino acid permease/ SLC12A" evidence="6">
    <location>
        <begin position="47"/>
        <end position="422"/>
    </location>
</feature>
<proteinExistence type="predicted"/>
<dbReference type="PANTHER" id="PTHR42770">
    <property type="entry name" value="AMINO ACID TRANSPORTER-RELATED"/>
    <property type="match status" value="1"/>
</dbReference>
<dbReference type="InterPro" id="IPR004841">
    <property type="entry name" value="AA-permease/SLC12A_dom"/>
</dbReference>
<keyword evidence="4 5" id="KW-0472">Membrane</keyword>
<dbReference type="AlphaFoldDB" id="A0A8J2BRC0"/>
<protein>
    <submittedName>
        <fullName evidence="7">Putative Amino acid permease-associated region</fullName>
    </submittedName>
</protein>
<organism evidence="7 8">
    <name type="scientific">Candidatus Methylacidithermus pantelleriae</name>
    <dbReference type="NCBI Taxonomy" id="2744239"/>
    <lineage>
        <taxon>Bacteria</taxon>
        <taxon>Pseudomonadati</taxon>
        <taxon>Verrucomicrobiota</taxon>
        <taxon>Methylacidiphilae</taxon>
        <taxon>Methylacidiphilales</taxon>
        <taxon>Methylacidiphilaceae</taxon>
        <taxon>Candidatus Methylacidithermus</taxon>
    </lineage>
</organism>
<dbReference type="RefSeq" id="WP_174582214.1">
    <property type="nucleotide sequence ID" value="NZ_CAJNOB010000034.1"/>
</dbReference>
<feature type="transmembrane region" description="Helical" evidence="5">
    <location>
        <begin position="437"/>
        <end position="457"/>
    </location>
</feature>
<dbReference type="Gene3D" id="1.20.1740.10">
    <property type="entry name" value="Amino acid/polyamine transporter I"/>
    <property type="match status" value="1"/>
</dbReference>
<sequence length="476" mass="50451">MEPARLTTTPKGGQPSLKEGVLDFAETVAQSLGAIAPSVTPALTIPLIYRLVGPATWLAFLLATLGVACLWSCCLPFASRLKDSGSLYRFVSEGLGQKAGVATGWMLSFGYLGAVASLCSGVPLCLESFVGESRNFWQNQVQAQWVVSFTALLAAWFMSSRNVQFSIRSLLASELFSLACMALVLVQVIRAAPGPLPLEKFWEPTQTNRLGSGVMLAVLAFAGFESAASLAVEAKRPQQSIPWAMGVSLFSVGAFFLFASYALVLGFSLQKSLPSDSTIPLVGLARHLGLGSLQPVLLCGPLVSSFAGSIACFNAASRLYYAMALDGWLPRCLTHVHRKHVIPDRALGLGGLLVLSGLSFGFVVGGNSWSLFEWFALLSGYGFVAAYLGVSLAALRVRTGGRGRGLSKRMVQAFAVVFVAGVLWGNVFPLELGSERWGALLTFLGALGTGWGGSLLFRRSMGKRVVGFSNQGGASP</sequence>